<reference evidence="5" key="1">
    <citation type="submission" date="2022-01" db="EMBL/GenBank/DDBJ databases">
        <title>Genome Sequence Resource for Two Populations of Ditylenchus destructor, the Migratory Endoparasitic Phytonematode.</title>
        <authorList>
            <person name="Zhang H."/>
            <person name="Lin R."/>
            <person name="Xie B."/>
        </authorList>
    </citation>
    <scope>NUCLEOTIDE SEQUENCE</scope>
    <source>
        <strain evidence="5">BazhouSP</strain>
    </source>
</reference>
<proteinExistence type="inferred from homology"/>
<evidence type="ECO:0000256" key="1">
    <source>
        <dbReference type="ARBA" id="ARBA00001947"/>
    </source>
</evidence>
<dbReference type="GO" id="GO:0006508">
    <property type="term" value="P:proteolysis"/>
    <property type="evidence" value="ECO:0007669"/>
    <property type="project" value="InterPro"/>
</dbReference>
<dbReference type="EMBL" id="JAKKPZ010000039">
    <property type="protein sequence ID" value="KAI1707682.1"/>
    <property type="molecule type" value="Genomic_DNA"/>
</dbReference>
<dbReference type="PANTHER" id="PTHR12147:SF26">
    <property type="entry name" value="PEPTIDASE M28 DOMAIN-CONTAINING PROTEIN"/>
    <property type="match status" value="1"/>
</dbReference>
<feature type="signal peptide" evidence="3">
    <location>
        <begin position="1"/>
        <end position="22"/>
    </location>
</feature>
<sequence>MDVSLIRSLIHFTIVVLPVILAGNLETKIEGECATYDPSNTLKCHIHALSEKIGPRNIGSEEHYQNLKRAAKYIKSELERMNVANESDSYTAKVKKSHMADMLRKTAPGLDNLQGYEVENIIVSIEGTDRTMPALVVGAHYDTYDESPGADDNASGVAALLEIARFTNLNPHQIKRTLKLVFFVNEERPYMEDLDSNAAGENMGSLRFARNASKNREKLYGMISLESIGYFTEDSKSQEFLKALGFRQKFPFKEKQTSRGDFVAFVGNFQSRSFLKNCEAAFKRTATVTKSGVQATAKLGAAIAGIDTKVSHPEEFPLLTVTMAEMIAPDIGRSDHKSFWSEGYHAIMITDTANFRNKHYHQVSDRIETINFVKLNKLVEKLKQMVKSLVVR</sequence>
<comment type="cofactor">
    <cofactor evidence="1">
        <name>Zn(2+)</name>
        <dbReference type="ChEBI" id="CHEBI:29105"/>
    </cofactor>
</comment>
<evidence type="ECO:0000313" key="6">
    <source>
        <dbReference type="Proteomes" id="UP001201812"/>
    </source>
</evidence>
<gene>
    <name evidence="5" type="ORF">DdX_12235</name>
</gene>
<evidence type="ECO:0000313" key="5">
    <source>
        <dbReference type="EMBL" id="KAI1707682.1"/>
    </source>
</evidence>
<dbReference type="InterPro" id="IPR007484">
    <property type="entry name" value="Peptidase_M28"/>
</dbReference>
<comment type="caution">
    <text evidence="5">The sequence shown here is derived from an EMBL/GenBank/DDBJ whole genome shotgun (WGS) entry which is preliminary data.</text>
</comment>
<dbReference type="Gene3D" id="3.40.630.10">
    <property type="entry name" value="Zn peptidases"/>
    <property type="match status" value="1"/>
</dbReference>
<name>A0AAD4R3S6_9BILA</name>
<dbReference type="Proteomes" id="UP001201812">
    <property type="component" value="Unassembled WGS sequence"/>
</dbReference>
<protein>
    <submittedName>
        <fullName evidence="5">Peptidase family m28 domain-containing protein</fullName>
    </submittedName>
</protein>
<accession>A0AAD4R3S6</accession>
<dbReference type="Pfam" id="PF04389">
    <property type="entry name" value="Peptidase_M28"/>
    <property type="match status" value="1"/>
</dbReference>
<evidence type="ECO:0000259" key="4">
    <source>
        <dbReference type="Pfam" id="PF04389"/>
    </source>
</evidence>
<dbReference type="PANTHER" id="PTHR12147">
    <property type="entry name" value="METALLOPEPTIDASE M28 FAMILY MEMBER"/>
    <property type="match status" value="1"/>
</dbReference>
<dbReference type="InterPro" id="IPR045175">
    <property type="entry name" value="M28_fam"/>
</dbReference>
<feature type="domain" description="Peptidase M28" evidence="4">
    <location>
        <begin position="120"/>
        <end position="234"/>
    </location>
</feature>
<keyword evidence="6" id="KW-1185">Reference proteome</keyword>
<dbReference type="GO" id="GO:0008235">
    <property type="term" value="F:metalloexopeptidase activity"/>
    <property type="evidence" value="ECO:0007669"/>
    <property type="project" value="InterPro"/>
</dbReference>
<comment type="similarity">
    <text evidence="2">Belongs to the peptidase M28 family. M28B subfamily.</text>
</comment>
<keyword evidence="3" id="KW-0732">Signal</keyword>
<feature type="chain" id="PRO_5041965750" evidence="3">
    <location>
        <begin position="23"/>
        <end position="392"/>
    </location>
</feature>
<evidence type="ECO:0000256" key="2">
    <source>
        <dbReference type="ARBA" id="ARBA00005634"/>
    </source>
</evidence>
<dbReference type="AlphaFoldDB" id="A0AAD4R3S6"/>
<evidence type="ECO:0000256" key="3">
    <source>
        <dbReference type="SAM" id="SignalP"/>
    </source>
</evidence>
<dbReference type="SUPFAM" id="SSF53187">
    <property type="entry name" value="Zn-dependent exopeptidases"/>
    <property type="match status" value="1"/>
</dbReference>
<organism evidence="5 6">
    <name type="scientific">Ditylenchus destructor</name>
    <dbReference type="NCBI Taxonomy" id="166010"/>
    <lineage>
        <taxon>Eukaryota</taxon>
        <taxon>Metazoa</taxon>
        <taxon>Ecdysozoa</taxon>
        <taxon>Nematoda</taxon>
        <taxon>Chromadorea</taxon>
        <taxon>Rhabditida</taxon>
        <taxon>Tylenchina</taxon>
        <taxon>Tylenchomorpha</taxon>
        <taxon>Sphaerularioidea</taxon>
        <taxon>Anguinidae</taxon>
        <taxon>Anguininae</taxon>
        <taxon>Ditylenchus</taxon>
    </lineage>
</organism>